<name>A0A9P4P8F4_9PLEO</name>
<dbReference type="InterPro" id="IPR012942">
    <property type="entry name" value="SRR1-like"/>
</dbReference>
<evidence type="ECO:0000313" key="3">
    <source>
        <dbReference type="EMBL" id="KAF2438633.1"/>
    </source>
</evidence>
<sequence length="413" mass="47340">MSSSKNIVELLAECSLEDREKEPVGTNADQDDELVSPEMDDNDKTYKWEVTLFNIDEFEKEFGNWRIFTRKFLQQIAQKKEVAETALQEGKRLTLLHCPSHGEPESGEKFAVVVMTNNGFDRDVKVSVRYLSRVELHRGFQQLRHTSNSVELLRDYNFDPDIDWIQVPYVLDFINRNDVQSHKNMKEMVEWRNQLQRTKKLWKDSIACTEVRDAILSCPKTVRITRIVCFGLGTLTRQGKGLDLDLNRVLEHLMVFQLAETLDIYHLEKNSSSPPVEVFLQDPMYQEKDQQLLRELREGVKSVDDPHGLLAINRDTLVIAAFVPKDFPVMQIIADMFEEDQGPAGFLIDNIRQTGTNPGMLPYQMTTKHKTQHDTKLLPIVAPIVASTFGTLVASALPNPQHALVTILTNYVI</sequence>
<feature type="domain" description="SRR1-like" evidence="2">
    <location>
        <begin position="220"/>
        <end position="373"/>
    </location>
</feature>
<gene>
    <name evidence="3" type="ORF">P171DRAFT_491289</name>
</gene>
<evidence type="ECO:0000313" key="4">
    <source>
        <dbReference type="Proteomes" id="UP000799764"/>
    </source>
</evidence>
<evidence type="ECO:0000259" key="2">
    <source>
        <dbReference type="Pfam" id="PF07985"/>
    </source>
</evidence>
<dbReference type="Proteomes" id="UP000799764">
    <property type="component" value="Unassembled WGS sequence"/>
</dbReference>
<dbReference type="EMBL" id="MU001512">
    <property type="protein sequence ID" value="KAF2438633.1"/>
    <property type="molecule type" value="Genomic_DNA"/>
</dbReference>
<comment type="caution">
    <text evidence="3">The sequence shown here is derived from an EMBL/GenBank/DDBJ whole genome shotgun (WGS) entry which is preliminary data.</text>
</comment>
<dbReference type="AlphaFoldDB" id="A0A9P4P8F4"/>
<feature type="compositionally biased region" description="Acidic residues" evidence="1">
    <location>
        <begin position="29"/>
        <end position="40"/>
    </location>
</feature>
<dbReference type="PANTHER" id="PTHR42080:SF1">
    <property type="entry name" value="SRR1-LIKE DOMAIN-CONTAINING PROTEIN"/>
    <property type="match status" value="1"/>
</dbReference>
<dbReference type="Pfam" id="PF07985">
    <property type="entry name" value="SRR1"/>
    <property type="match status" value="1"/>
</dbReference>
<dbReference type="PANTHER" id="PTHR42080">
    <property type="entry name" value="SRR1 DOMAIN-CONTAINING PROTEIN"/>
    <property type="match status" value="1"/>
</dbReference>
<proteinExistence type="predicted"/>
<organism evidence="3 4">
    <name type="scientific">Karstenula rhodostoma CBS 690.94</name>
    <dbReference type="NCBI Taxonomy" id="1392251"/>
    <lineage>
        <taxon>Eukaryota</taxon>
        <taxon>Fungi</taxon>
        <taxon>Dikarya</taxon>
        <taxon>Ascomycota</taxon>
        <taxon>Pezizomycotina</taxon>
        <taxon>Dothideomycetes</taxon>
        <taxon>Pleosporomycetidae</taxon>
        <taxon>Pleosporales</taxon>
        <taxon>Massarineae</taxon>
        <taxon>Didymosphaeriaceae</taxon>
        <taxon>Karstenula</taxon>
    </lineage>
</organism>
<evidence type="ECO:0000256" key="1">
    <source>
        <dbReference type="SAM" id="MobiDB-lite"/>
    </source>
</evidence>
<accession>A0A9P4P8F4</accession>
<keyword evidence="4" id="KW-1185">Reference proteome</keyword>
<dbReference type="OrthoDB" id="5230585at2759"/>
<protein>
    <recommendedName>
        <fullName evidence="2">SRR1-like domain-containing protein</fullName>
    </recommendedName>
</protein>
<feature type="region of interest" description="Disordered" evidence="1">
    <location>
        <begin position="16"/>
        <end position="40"/>
    </location>
</feature>
<reference evidence="3" key="1">
    <citation type="journal article" date="2020" name="Stud. Mycol.">
        <title>101 Dothideomycetes genomes: a test case for predicting lifestyles and emergence of pathogens.</title>
        <authorList>
            <person name="Haridas S."/>
            <person name="Albert R."/>
            <person name="Binder M."/>
            <person name="Bloem J."/>
            <person name="Labutti K."/>
            <person name="Salamov A."/>
            <person name="Andreopoulos B."/>
            <person name="Baker S."/>
            <person name="Barry K."/>
            <person name="Bills G."/>
            <person name="Bluhm B."/>
            <person name="Cannon C."/>
            <person name="Castanera R."/>
            <person name="Culley D."/>
            <person name="Daum C."/>
            <person name="Ezra D."/>
            <person name="Gonzalez J."/>
            <person name="Henrissat B."/>
            <person name="Kuo A."/>
            <person name="Liang C."/>
            <person name="Lipzen A."/>
            <person name="Lutzoni F."/>
            <person name="Magnuson J."/>
            <person name="Mondo S."/>
            <person name="Nolan M."/>
            <person name="Ohm R."/>
            <person name="Pangilinan J."/>
            <person name="Park H.-J."/>
            <person name="Ramirez L."/>
            <person name="Alfaro M."/>
            <person name="Sun H."/>
            <person name="Tritt A."/>
            <person name="Yoshinaga Y."/>
            <person name="Zwiers L.-H."/>
            <person name="Turgeon B."/>
            <person name="Goodwin S."/>
            <person name="Spatafora J."/>
            <person name="Crous P."/>
            <person name="Grigoriev I."/>
        </authorList>
    </citation>
    <scope>NUCLEOTIDE SEQUENCE</scope>
    <source>
        <strain evidence="3">CBS 690.94</strain>
    </source>
</reference>